<name>A0A812R988_9DINO</name>
<evidence type="ECO:0000256" key="1">
    <source>
        <dbReference type="SAM" id="MobiDB-lite"/>
    </source>
</evidence>
<proteinExistence type="predicted"/>
<gene>
    <name evidence="2" type="ORF">SNAT2548_LOCUS23180</name>
</gene>
<dbReference type="SUPFAM" id="SSF56672">
    <property type="entry name" value="DNA/RNA polymerases"/>
    <property type="match status" value="1"/>
</dbReference>
<sequence>MLPTLDPARESSWILCYDVNSMYPSIMKKPLPMDGREWVDLPSSPNKRLRYLNRPVDLVDYDEDDERRFATWLRLCSMFPGFATLALIGLLAARSFVRETVETRREYKKNGRKLQERAFLAFVDVQKAGRAKILRSFLQGGWKVLEASRLLMMKAHYRIRRVFDGDLLKSKSSKITTREGQRSAGASGSKSPAGSSSVPRVDHDLYKAILESVGEHKVEFRRLGCRHHVNEVVQIQKRGLTALSTKACQLDSHRSRPIGHFKRNAVWASCWAALQRGARHSNLPSDEPHPQDHGEVGFMHREISIDGRFKGKLFNTSYLHS</sequence>
<dbReference type="EMBL" id="CAJNDS010002313">
    <property type="protein sequence ID" value="CAE7426001.1"/>
    <property type="molecule type" value="Genomic_DNA"/>
</dbReference>
<protein>
    <submittedName>
        <fullName evidence="2">Uncharacterized protein</fullName>
    </submittedName>
</protein>
<organism evidence="2 3">
    <name type="scientific">Symbiodinium natans</name>
    <dbReference type="NCBI Taxonomy" id="878477"/>
    <lineage>
        <taxon>Eukaryota</taxon>
        <taxon>Sar</taxon>
        <taxon>Alveolata</taxon>
        <taxon>Dinophyceae</taxon>
        <taxon>Suessiales</taxon>
        <taxon>Symbiodiniaceae</taxon>
        <taxon>Symbiodinium</taxon>
    </lineage>
</organism>
<evidence type="ECO:0000313" key="2">
    <source>
        <dbReference type="EMBL" id="CAE7426001.1"/>
    </source>
</evidence>
<accession>A0A812R988</accession>
<dbReference type="Proteomes" id="UP000604046">
    <property type="component" value="Unassembled WGS sequence"/>
</dbReference>
<feature type="region of interest" description="Disordered" evidence="1">
    <location>
        <begin position="174"/>
        <end position="199"/>
    </location>
</feature>
<evidence type="ECO:0000313" key="3">
    <source>
        <dbReference type="Proteomes" id="UP000604046"/>
    </source>
</evidence>
<dbReference type="AlphaFoldDB" id="A0A812R988"/>
<feature type="compositionally biased region" description="Low complexity" evidence="1">
    <location>
        <begin position="183"/>
        <end position="197"/>
    </location>
</feature>
<keyword evidence="3" id="KW-1185">Reference proteome</keyword>
<reference evidence="2" key="1">
    <citation type="submission" date="2021-02" db="EMBL/GenBank/DDBJ databases">
        <authorList>
            <person name="Dougan E. K."/>
            <person name="Rhodes N."/>
            <person name="Thang M."/>
            <person name="Chan C."/>
        </authorList>
    </citation>
    <scope>NUCLEOTIDE SEQUENCE</scope>
</reference>
<comment type="caution">
    <text evidence="2">The sequence shown here is derived from an EMBL/GenBank/DDBJ whole genome shotgun (WGS) entry which is preliminary data.</text>
</comment>
<dbReference type="InterPro" id="IPR043502">
    <property type="entry name" value="DNA/RNA_pol_sf"/>
</dbReference>